<organism evidence="1 2">
    <name type="scientific">Sphingomonas jeddahensis</name>
    <dbReference type="NCBI Taxonomy" id="1915074"/>
    <lineage>
        <taxon>Bacteria</taxon>
        <taxon>Pseudomonadati</taxon>
        <taxon>Pseudomonadota</taxon>
        <taxon>Alphaproteobacteria</taxon>
        <taxon>Sphingomonadales</taxon>
        <taxon>Sphingomonadaceae</taxon>
        <taxon>Sphingomonas</taxon>
    </lineage>
</organism>
<evidence type="ECO:0000313" key="2">
    <source>
        <dbReference type="Proteomes" id="UP000188729"/>
    </source>
</evidence>
<dbReference type="Pfam" id="PF16233">
    <property type="entry name" value="DUF4893"/>
    <property type="match status" value="1"/>
</dbReference>
<protein>
    <recommendedName>
        <fullName evidence="3">DUF4893 domain-containing protein</fullName>
    </recommendedName>
</protein>
<dbReference type="PROSITE" id="PS51257">
    <property type="entry name" value="PROKAR_LIPOPROTEIN"/>
    <property type="match status" value="1"/>
</dbReference>
<dbReference type="InterPro" id="IPR032609">
    <property type="entry name" value="DUF4893"/>
</dbReference>
<sequence length="212" mass="23038">MKQALAALMAAAMLASCGGGREAPAPERGVANSDWRRVATAADRNRLRRWRTAWLDAVGRARASGAEGEIDAQGVLFDPDIVMAEAVPPPGDYRCRVFKLGAKDPGMRDYVAYTAFPCRIEDDGEVARFHKTGGSQRPMGLIFSDRSGRAVFLGTLIVGDETRVLDYGRDATRDMAGFVDRIGDRRWRLALPLPAFESTLDVIEIVPAGAGR</sequence>
<proteinExistence type="predicted"/>
<gene>
    <name evidence="1" type="ORF">SPHI_10830</name>
</gene>
<evidence type="ECO:0008006" key="3">
    <source>
        <dbReference type="Google" id="ProtNLM"/>
    </source>
</evidence>
<dbReference type="EMBL" id="MPSB01000003">
    <property type="protein sequence ID" value="ONF96887.1"/>
    <property type="molecule type" value="Genomic_DNA"/>
</dbReference>
<name>A0A1V2EWL1_9SPHN</name>
<dbReference type="AlphaFoldDB" id="A0A1V2EWL1"/>
<accession>A0A1V2EWL1</accession>
<dbReference type="RefSeq" id="WP_233130700.1">
    <property type="nucleotide sequence ID" value="NZ_MPSB01000003.1"/>
</dbReference>
<evidence type="ECO:0000313" key="1">
    <source>
        <dbReference type="EMBL" id="ONF96887.1"/>
    </source>
</evidence>
<keyword evidence="2" id="KW-1185">Reference proteome</keyword>
<reference evidence="1 2" key="1">
    <citation type="submission" date="2016-11" db="EMBL/GenBank/DDBJ databases">
        <title>Genome sequence of Sphingomonas jeddahensis G39.</title>
        <authorList>
            <person name="Poehlein A."/>
            <person name="Wuebbeler J.H."/>
            <person name="Steinbuechel A."/>
            <person name="Daniel R."/>
        </authorList>
    </citation>
    <scope>NUCLEOTIDE SEQUENCE [LARGE SCALE GENOMIC DNA]</scope>
    <source>
        <strain evidence="1 2">G39</strain>
    </source>
</reference>
<comment type="caution">
    <text evidence="1">The sequence shown here is derived from an EMBL/GenBank/DDBJ whole genome shotgun (WGS) entry which is preliminary data.</text>
</comment>
<dbReference type="Proteomes" id="UP000188729">
    <property type="component" value="Unassembled WGS sequence"/>
</dbReference>
<dbReference type="STRING" id="1915074.SPHI_10830"/>